<gene>
    <name evidence="1" type="ORF">EJ06DRAFT_555412</name>
</gene>
<evidence type="ECO:0000313" key="2">
    <source>
        <dbReference type="Proteomes" id="UP000799640"/>
    </source>
</evidence>
<proteinExistence type="predicted"/>
<protein>
    <submittedName>
        <fullName evidence="1">Uncharacterized protein</fullName>
    </submittedName>
</protein>
<dbReference type="EMBL" id="ML996692">
    <property type="protein sequence ID" value="KAF2401761.1"/>
    <property type="molecule type" value="Genomic_DNA"/>
</dbReference>
<dbReference type="AlphaFoldDB" id="A0A6G1I0R2"/>
<accession>A0A6G1I0R2</accession>
<organism evidence="1 2">
    <name type="scientific">Trichodelitschia bisporula</name>
    <dbReference type="NCBI Taxonomy" id="703511"/>
    <lineage>
        <taxon>Eukaryota</taxon>
        <taxon>Fungi</taxon>
        <taxon>Dikarya</taxon>
        <taxon>Ascomycota</taxon>
        <taxon>Pezizomycotina</taxon>
        <taxon>Dothideomycetes</taxon>
        <taxon>Dothideomycetes incertae sedis</taxon>
        <taxon>Phaeotrichales</taxon>
        <taxon>Phaeotrichaceae</taxon>
        <taxon>Trichodelitschia</taxon>
    </lineage>
</organism>
<keyword evidence="2" id="KW-1185">Reference proteome</keyword>
<dbReference type="Proteomes" id="UP000799640">
    <property type="component" value="Unassembled WGS sequence"/>
</dbReference>
<reference evidence="1" key="1">
    <citation type="journal article" date="2020" name="Stud. Mycol.">
        <title>101 Dothideomycetes genomes: a test case for predicting lifestyles and emergence of pathogens.</title>
        <authorList>
            <person name="Haridas S."/>
            <person name="Albert R."/>
            <person name="Binder M."/>
            <person name="Bloem J."/>
            <person name="Labutti K."/>
            <person name="Salamov A."/>
            <person name="Andreopoulos B."/>
            <person name="Baker S."/>
            <person name="Barry K."/>
            <person name="Bills G."/>
            <person name="Bluhm B."/>
            <person name="Cannon C."/>
            <person name="Castanera R."/>
            <person name="Culley D."/>
            <person name="Daum C."/>
            <person name="Ezra D."/>
            <person name="Gonzalez J."/>
            <person name="Henrissat B."/>
            <person name="Kuo A."/>
            <person name="Liang C."/>
            <person name="Lipzen A."/>
            <person name="Lutzoni F."/>
            <person name="Magnuson J."/>
            <person name="Mondo S."/>
            <person name="Nolan M."/>
            <person name="Ohm R."/>
            <person name="Pangilinan J."/>
            <person name="Park H.-J."/>
            <person name="Ramirez L."/>
            <person name="Alfaro M."/>
            <person name="Sun H."/>
            <person name="Tritt A."/>
            <person name="Yoshinaga Y."/>
            <person name="Zwiers L.-H."/>
            <person name="Turgeon B."/>
            <person name="Goodwin S."/>
            <person name="Spatafora J."/>
            <person name="Crous P."/>
            <person name="Grigoriev I."/>
        </authorList>
    </citation>
    <scope>NUCLEOTIDE SEQUENCE</scope>
    <source>
        <strain evidence="1">CBS 262.69</strain>
    </source>
</reference>
<evidence type="ECO:0000313" key="1">
    <source>
        <dbReference type="EMBL" id="KAF2401761.1"/>
    </source>
</evidence>
<sequence length="191" mass="21732">MDNPARLEELIHQVLNLEQGSQSTREYIEHVRQQIDPQVPDVLKSVLASKVLEGMTDPMEEAAIRYIIAANPDPNRLDIRTLDFNRIVNIVMSWTKSEPEPPAGDDNTETLRLREAVEQAMIPIFDYLENLRSGQDIIDERLVLMHKAPVPGDTSSGPEPVYGWIRDLVHDFLVRNVHKQPPMCPNNGCYP</sequence>
<name>A0A6G1I0R2_9PEZI</name>